<comment type="similarity">
    <text evidence="1">Belongs to the FAD-dependent oxidoreductase family.</text>
</comment>
<dbReference type="InterPro" id="IPR023753">
    <property type="entry name" value="FAD/NAD-binding_dom"/>
</dbReference>
<feature type="region of interest" description="Disordered" evidence="5">
    <location>
        <begin position="379"/>
        <end position="406"/>
    </location>
</feature>
<reference evidence="7" key="2">
    <citation type="journal article" date="2022" name="Proc. Natl. Acad. Sci. U.S.A.">
        <title>Diploid-dominant life cycles characterize the early evolution of Fungi.</title>
        <authorList>
            <person name="Amses K.R."/>
            <person name="Simmons D.R."/>
            <person name="Longcore J.E."/>
            <person name="Mondo S.J."/>
            <person name="Seto K."/>
            <person name="Jeronimo G.H."/>
            <person name="Bonds A.E."/>
            <person name="Quandt C.A."/>
            <person name="Davis W.J."/>
            <person name="Chang Y."/>
            <person name="Federici B.A."/>
            <person name="Kuo A."/>
            <person name="LaButti K."/>
            <person name="Pangilinan J."/>
            <person name="Andreopoulos W."/>
            <person name="Tritt A."/>
            <person name="Riley R."/>
            <person name="Hundley H."/>
            <person name="Johnson J."/>
            <person name="Lipzen A."/>
            <person name="Barry K."/>
            <person name="Lang B.F."/>
            <person name="Cuomo C.A."/>
            <person name="Buchler N.E."/>
            <person name="Grigoriev I.V."/>
            <person name="Spatafora J.W."/>
            <person name="Stajich J.E."/>
            <person name="James T.Y."/>
        </authorList>
    </citation>
    <scope>NUCLEOTIDE SEQUENCE</scope>
    <source>
        <strain evidence="7">AG</strain>
    </source>
</reference>
<evidence type="ECO:0000256" key="2">
    <source>
        <dbReference type="ARBA" id="ARBA00022630"/>
    </source>
</evidence>
<reference evidence="7" key="1">
    <citation type="submission" date="2021-06" db="EMBL/GenBank/DDBJ databases">
        <authorList>
            <consortium name="DOE Joint Genome Institute"/>
            <person name="Mondo S.J."/>
            <person name="Amses K.R."/>
            <person name="Simmons D.R."/>
            <person name="Longcore J.E."/>
            <person name="Seto K."/>
            <person name="Alves G.H."/>
            <person name="Bonds A.E."/>
            <person name="Quandt C.A."/>
            <person name="Davis W.J."/>
            <person name="Chang Y."/>
            <person name="Letcher P.M."/>
            <person name="Powell M.J."/>
            <person name="Kuo A."/>
            <person name="Labutti K."/>
            <person name="Pangilinan J."/>
            <person name="Andreopoulos W."/>
            <person name="Tritt A."/>
            <person name="Riley R."/>
            <person name="Hundley H."/>
            <person name="Johnson J."/>
            <person name="Lipzen A."/>
            <person name="Barry K."/>
            <person name="Berbee M.L."/>
            <person name="Buchler N.E."/>
            <person name="Grigoriev I.V."/>
            <person name="Spatafora J.W."/>
            <person name="Stajich J.E."/>
            <person name="James T.Y."/>
        </authorList>
    </citation>
    <scope>NUCLEOTIDE SEQUENCE</scope>
    <source>
        <strain evidence="7">AG</strain>
    </source>
</reference>
<evidence type="ECO:0000313" key="8">
    <source>
        <dbReference type="Proteomes" id="UP001206595"/>
    </source>
</evidence>
<evidence type="ECO:0000259" key="6">
    <source>
        <dbReference type="Pfam" id="PF07992"/>
    </source>
</evidence>
<dbReference type="PRINTS" id="PR00368">
    <property type="entry name" value="FADPNR"/>
</dbReference>
<keyword evidence="3" id="KW-0274">FAD</keyword>
<dbReference type="InterPro" id="IPR036188">
    <property type="entry name" value="FAD/NAD-bd_sf"/>
</dbReference>
<protein>
    <recommendedName>
        <fullName evidence="6">FAD/NAD(P)-binding domain-containing protein</fullName>
    </recommendedName>
</protein>
<dbReference type="Proteomes" id="UP001206595">
    <property type="component" value="Unassembled WGS sequence"/>
</dbReference>
<name>A0AAD5E8V2_UMBRA</name>
<dbReference type="SUPFAM" id="SSF51905">
    <property type="entry name" value="FAD/NAD(P)-binding domain"/>
    <property type="match status" value="1"/>
</dbReference>
<dbReference type="RefSeq" id="XP_051443490.1">
    <property type="nucleotide sequence ID" value="XM_051590013.1"/>
</dbReference>
<dbReference type="PANTHER" id="PTHR43735">
    <property type="entry name" value="APOPTOSIS-INDUCING FACTOR 1"/>
    <property type="match status" value="1"/>
</dbReference>
<gene>
    <name evidence="7" type="ORF">K450DRAFT_247085</name>
</gene>
<dbReference type="PANTHER" id="PTHR43735:SF3">
    <property type="entry name" value="FERROPTOSIS SUPPRESSOR PROTEIN 1"/>
    <property type="match status" value="1"/>
</dbReference>
<dbReference type="Gene3D" id="3.50.50.100">
    <property type="match status" value="1"/>
</dbReference>
<dbReference type="AlphaFoldDB" id="A0AAD5E8V2"/>
<dbReference type="GO" id="GO:0005737">
    <property type="term" value="C:cytoplasm"/>
    <property type="evidence" value="ECO:0007669"/>
    <property type="project" value="TreeGrafter"/>
</dbReference>
<proteinExistence type="inferred from homology"/>
<keyword evidence="8" id="KW-1185">Reference proteome</keyword>
<evidence type="ECO:0000256" key="4">
    <source>
        <dbReference type="ARBA" id="ARBA00023002"/>
    </source>
</evidence>
<dbReference type="PRINTS" id="PR00469">
    <property type="entry name" value="PNDRDTASEII"/>
</dbReference>
<keyword evidence="2" id="KW-0285">Flavoprotein</keyword>
<feature type="domain" description="FAD/NAD(P)-binding" evidence="6">
    <location>
        <begin position="57"/>
        <end position="341"/>
    </location>
</feature>
<evidence type="ECO:0000256" key="3">
    <source>
        <dbReference type="ARBA" id="ARBA00022827"/>
    </source>
</evidence>
<dbReference type="EMBL" id="MU620929">
    <property type="protein sequence ID" value="KAI8578486.1"/>
    <property type="molecule type" value="Genomic_DNA"/>
</dbReference>
<accession>A0AAD5E8V2</accession>
<evidence type="ECO:0000256" key="5">
    <source>
        <dbReference type="SAM" id="MobiDB-lite"/>
    </source>
</evidence>
<dbReference type="Pfam" id="PF07992">
    <property type="entry name" value="Pyr_redox_2"/>
    <property type="match status" value="1"/>
</dbReference>
<dbReference type="GO" id="GO:0004174">
    <property type="term" value="F:electron-transferring-flavoprotein dehydrogenase activity"/>
    <property type="evidence" value="ECO:0007669"/>
    <property type="project" value="TreeGrafter"/>
</dbReference>
<evidence type="ECO:0000256" key="1">
    <source>
        <dbReference type="ARBA" id="ARBA00006442"/>
    </source>
</evidence>
<comment type="caution">
    <text evidence="7">The sequence shown here is derived from an EMBL/GenBank/DDBJ whole genome shotgun (WGS) entry which is preliminary data.</text>
</comment>
<dbReference type="GeneID" id="75915358"/>
<evidence type="ECO:0000313" key="7">
    <source>
        <dbReference type="EMBL" id="KAI8578486.1"/>
    </source>
</evidence>
<dbReference type="GO" id="GO:0050660">
    <property type="term" value="F:flavin adenine dinucleotide binding"/>
    <property type="evidence" value="ECO:0007669"/>
    <property type="project" value="TreeGrafter"/>
</dbReference>
<keyword evidence="4" id="KW-0560">Oxidoreductase</keyword>
<organism evidence="7 8">
    <name type="scientific">Umbelopsis ramanniana AG</name>
    <dbReference type="NCBI Taxonomy" id="1314678"/>
    <lineage>
        <taxon>Eukaryota</taxon>
        <taxon>Fungi</taxon>
        <taxon>Fungi incertae sedis</taxon>
        <taxon>Mucoromycota</taxon>
        <taxon>Mucoromycotina</taxon>
        <taxon>Umbelopsidomycetes</taxon>
        <taxon>Umbelopsidales</taxon>
        <taxon>Umbelopsidaceae</taxon>
        <taxon>Umbelopsis</taxon>
    </lineage>
</organism>
<sequence>MEWQNFTANELIAIFEEAEAEIMEYLSKKMSSFRRSMDSPRNFKAPLPAETDGTRKRVVIVGGGFTGCTVASILDPMTRFEVVLIDNKDSFEYTPSLIKNLVSPEHFSSSVRIPHNTYVKNGRVIIGHAHGISSSARHILVNDTEISFDYLVLATGSTYRSQFKSSDTSTLYRASQIDNETRELRKANSILIIGGGLVGCELASEVSRVYDGIDRPKKTKITMVESGKSLVQRSTPKQQKYAAQYLEKLGVEVILGERVIPFEDFHKGETVYVGASGKRYTGYDKVFFATGTRPASEILLRETDEFANCIDCNGRICVKPTLQVDHWLFQHVFSGGDVTNVKEEKTGYAATLAGVVIARNICRLVKGKQPIRQSECGTIAPPQKPLHGVSRQETHAGQAPECARQT</sequence>